<reference evidence="1" key="1">
    <citation type="submission" date="2018-06" db="EMBL/GenBank/DDBJ databases">
        <authorList>
            <person name="Zhirakovskaya E."/>
        </authorList>
    </citation>
    <scope>NUCLEOTIDE SEQUENCE</scope>
</reference>
<sequence>QKLMPFIVTDEHNHEVTNKYFKIDGNKVVCNSSFVPSMITQDIKAIRGDCLCYIMQPIEVK</sequence>
<name>A0A3B0UXY5_9ZZZZ</name>
<accession>A0A3B0UXY5</accession>
<dbReference type="AlphaFoldDB" id="A0A3B0UXY5"/>
<proteinExistence type="predicted"/>
<organism evidence="1">
    <name type="scientific">hydrothermal vent metagenome</name>
    <dbReference type="NCBI Taxonomy" id="652676"/>
    <lineage>
        <taxon>unclassified sequences</taxon>
        <taxon>metagenomes</taxon>
        <taxon>ecological metagenomes</taxon>
    </lineage>
</organism>
<dbReference type="EMBL" id="UOEW01000111">
    <property type="protein sequence ID" value="VAW35741.1"/>
    <property type="molecule type" value="Genomic_DNA"/>
</dbReference>
<gene>
    <name evidence="1" type="ORF">MNBD_GAMMA01-1592</name>
</gene>
<protein>
    <submittedName>
        <fullName evidence="1">Uncharacterized protein</fullName>
    </submittedName>
</protein>
<evidence type="ECO:0000313" key="1">
    <source>
        <dbReference type="EMBL" id="VAW35741.1"/>
    </source>
</evidence>
<feature type="non-terminal residue" evidence="1">
    <location>
        <position position="1"/>
    </location>
</feature>